<protein>
    <submittedName>
        <fullName evidence="1">Uncharacterized protein</fullName>
    </submittedName>
</protein>
<keyword evidence="2" id="KW-1185">Reference proteome</keyword>
<accession>A0ACC3SXV2</accession>
<comment type="caution">
    <text evidence="1">The sequence shown here is derived from an EMBL/GenBank/DDBJ whole genome shotgun (WGS) entry which is preliminary data.</text>
</comment>
<proteinExistence type="predicted"/>
<gene>
    <name evidence="1" type="ORF">V1525DRAFT_389455</name>
</gene>
<dbReference type="Proteomes" id="UP001433508">
    <property type="component" value="Unassembled WGS sequence"/>
</dbReference>
<evidence type="ECO:0000313" key="1">
    <source>
        <dbReference type="EMBL" id="KAK9236461.1"/>
    </source>
</evidence>
<organism evidence="1 2">
    <name type="scientific">Lipomyces kononenkoae</name>
    <name type="common">Yeast</name>
    <dbReference type="NCBI Taxonomy" id="34357"/>
    <lineage>
        <taxon>Eukaryota</taxon>
        <taxon>Fungi</taxon>
        <taxon>Dikarya</taxon>
        <taxon>Ascomycota</taxon>
        <taxon>Saccharomycotina</taxon>
        <taxon>Lipomycetes</taxon>
        <taxon>Lipomycetales</taxon>
        <taxon>Lipomycetaceae</taxon>
        <taxon>Lipomyces</taxon>
    </lineage>
</organism>
<name>A0ACC3SXV2_LIPKO</name>
<dbReference type="EMBL" id="MU971387">
    <property type="protein sequence ID" value="KAK9236461.1"/>
    <property type="molecule type" value="Genomic_DNA"/>
</dbReference>
<evidence type="ECO:0000313" key="2">
    <source>
        <dbReference type="Proteomes" id="UP001433508"/>
    </source>
</evidence>
<sequence length="49" mass="5236">MTFFYDQIIKRLPYPTGDLGGKTVIVTGSNIGLLQGGRAATSPAWVPAR</sequence>
<reference evidence="2" key="1">
    <citation type="journal article" date="2024" name="Front. Bioeng. Biotechnol.">
        <title>Genome-scale model development and genomic sequencing of the oleaginous clade Lipomyces.</title>
        <authorList>
            <person name="Czajka J.J."/>
            <person name="Han Y."/>
            <person name="Kim J."/>
            <person name="Mondo S.J."/>
            <person name="Hofstad B.A."/>
            <person name="Robles A."/>
            <person name="Haridas S."/>
            <person name="Riley R."/>
            <person name="LaButti K."/>
            <person name="Pangilinan J."/>
            <person name="Andreopoulos W."/>
            <person name="Lipzen A."/>
            <person name="Yan J."/>
            <person name="Wang M."/>
            <person name="Ng V."/>
            <person name="Grigoriev I.V."/>
            <person name="Spatafora J.W."/>
            <person name="Magnuson J.K."/>
            <person name="Baker S.E."/>
            <person name="Pomraning K.R."/>
        </authorList>
    </citation>
    <scope>NUCLEOTIDE SEQUENCE [LARGE SCALE GENOMIC DNA]</scope>
    <source>
        <strain evidence="2">CBS 7786</strain>
    </source>
</reference>